<name>A0A2W5MIW7_9GAMM</name>
<sequence length="171" mass="18725">MVSITRFRAALPRRAVPLLAIAFAGLAADPAAAVDTTLYAGSSVTASDRYWSPAFYVDVAGERRQTGRFTWRPVASLGWVGARDERPQLDRDVVVAAAGVSLVDWWKRAFFSFQFGYANRTTEALSSHGQFISSLGWQGDRVALMVRHISNGNVFGGRNLGETMFMVGVTF</sequence>
<organism evidence="2 3">
    <name type="scientific">Rhodanobacter denitrificans</name>
    <dbReference type="NCBI Taxonomy" id="666685"/>
    <lineage>
        <taxon>Bacteria</taxon>
        <taxon>Pseudomonadati</taxon>
        <taxon>Pseudomonadota</taxon>
        <taxon>Gammaproteobacteria</taxon>
        <taxon>Lysobacterales</taxon>
        <taxon>Rhodanobacteraceae</taxon>
        <taxon>Rhodanobacter</taxon>
    </lineage>
</organism>
<accession>A0A2W5MIW7</accession>
<evidence type="ECO:0000256" key="1">
    <source>
        <dbReference type="SAM" id="SignalP"/>
    </source>
</evidence>
<evidence type="ECO:0000313" key="2">
    <source>
        <dbReference type="EMBL" id="PZQ19857.1"/>
    </source>
</evidence>
<dbReference type="AlphaFoldDB" id="A0A2W5MIW7"/>
<evidence type="ECO:0000313" key="3">
    <source>
        <dbReference type="Proteomes" id="UP000249046"/>
    </source>
</evidence>
<reference evidence="2 3" key="1">
    <citation type="submission" date="2017-08" db="EMBL/GenBank/DDBJ databases">
        <title>Infants hospitalized years apart are colonized by the same room-sourced microbial strains.</title>
        <authorList>
            <person name="Brooks B."/>
            <person name="Olm M.R."/>
            <person name="Firek B.A."/>
            <person name="Baker R."/>
            <person name="Thomas B.C."/>
            <person name="Morowitz M.J."/>
            <person name="Banfield J.F."/>
        </authorList>
    </citation>
    <scope>NUCLEOTIDE SEQUENCE [LARGE SCALE GENOMIC DNA]</scope>
    <source>
        <strain evidence="2">S2_005_003_R2_42</strain>
    </source>
</reference>
<keyword evidence="1" id="KW-0732">Signal</keyword>
<gene>
    <name evidence="2" type="ORF">DI564_01030</name>
</gene>
<feature type="chain" id="PRO_5016024813" evidence="1">
    <location>
        <begin position="34"/>
        <end position="171"/>
    </location>
</feature>
<feature type="signal peptide" evidence="1">
    <location>
        <begin position="1"/>
        <end position="33"/>
    </location>
</feature>
<comment type="caution">
    <text evidence="2">The sequence shown here is derived from an EMBL/GenBank/DDBJ whole genome shotgun (WGS) entry which is preliminary data.</text>
</comment>
<dbReference type="EMBL" id="QFPO01000001">
    <property type="protein sequence ID" value="PZQ19857.1"/>
    <property type="molecule type" value="Genomic_DNA"/>
</dbReference>
<proteinExistence type="predicted"/>
<dbReference type="Proteomes" id="UP000249046">
    <property type="component" value="Unassembled WGS sequence"/>
</dbReference>
<protein>
    <submittedName>
        <fullName evidence="2">Lipid A 3-O-deacylase</fullName>
    </submittedName>
</protein>